<dbReference type="InterPro" id="IPR023393">
    <property type="entry name" value="START-like_dom_sf"/>
</dbReference>
<gene>
    <name evidence="2" type="ORF">HGQ17_08415</name>
</gene>
<evidence type="ECO:0000313" key="3">
    <source>
        <dbReference type="Proteomes" id="UP000523139"/>
    </source>
</evidence>
<feature type="region of interest" description="Disordered" evidence="1">
    <location>
        <begin position="58"/>
        <end position="81"/>
    </location>
</feature>
<dbReference type="EMBL" id="JABAHY010000006">
    <property type="protein sequence ID" value="NLS10019.1"/>
    <property type="molecule type" value="Genomic_DNA"/>
</dbReference>
<comment type="caution">
    <text evidence="2">The sequence shown here is derived from an EMBL/GenBank/DDBJ whole genome shotgun (WGS) entry which is preliminary data.</text>
</comment>
<dbReference type="Proteomes" id="UP000523139">
    <property type="component" value="Unassembled WGS sequence"/>
</dbReference>
<dbReference type="AlphaFoldDB" id="A0A7X8TK44"/>
<evidence type="ECO:0000256" key="1">
    <source>
        <dbReference type="SAM" id="MobiDB-lite"/>
    </source>
</evidence>
<evidence type="ECO:0000313" key="2">
    <source>
        <dbReference type="EMBL" id="NLS10019.1"/>
    </source>
</evidence>
<dbReference type="RefSeq" id="WP_168887494.1">
    <property type="nucleotide sequence ID" value="NZ_JABAHY010000006.1"/>
</dbReference>
<dbReference type="SUPFAM" id="SSF55961">
    <property type="entry name" value="Bet v1-like"/>
    <property type="match status" value="1"/>
</dbReference>
<protein>
    <recommendedName>
        <fullName evidence="4">SRPBCC family protein</fullName>
    </recommendedName>
</protein>
<evidence type="ECO:0008006" key="4">
    <source>
        <dbReference type="Google" id="ProtNLM"/>
    </source>
</evidence>
<accession>A0A7X8TK44</accession>
<reference evidence="2 3" key="1">
    <citation type="submission" date="2020-04" db="EMBL/GenBank/DDBJ databases">
        <title>Nesterenkonia sp. nov., isolated from marine sediment.</title>
        <authorList>
            <person name="Zhang G."/>
        </authorList>
    </citation>
    <scope>NUCLEOTIDE SEQUENCE [LARGE SCALE GENOMIC DNA]</scope>
    <source>
        <strain evidence="2 3">MY13</strain>
    </source>
</reference>
<organism evidence="2 3">
    <name type="scientific">Nesterenkonia sedimenti</name>
    <dbReference type="NCBI Taxonomy" id="1463632"/>
    <lineage>
        <taxon>Bacteria</taxon>
        <taxon>Bacillati</taxon>
        <taxon>Actinomycetota</taxon>
        <taxon>Actinomycetes</taxon>
        <taxon>Micrococcales</taxon>
        <taxon>Micrococcaceae</taxon>
        <taxon>Nesterenkonia</taxon>
    </lineage>
</organism>
<sequence>MSEINHWIDSEDGRRRAVLEAEVPGTPEGVWAAIATGPGIEALFVPASVEEREGGKIVTHHGDYGDSEGTITAWEPPHRLE</sequence>
<dbReference type="Gene3D" id="3.30.530.20">
    <property type="match status" value="1"/>
</dbReference>
<proteinExistence type="predicted"/>
<name>A0A7X8TK44_9MICC</name>
<keyword evidence="3" id="KW-1185">Reference proteome</keyword>